<name>A0A443II19_9GAMM</name>
<dbReference type="Proteomes" id="UP000288794">
    <property type="component" value="Unassembled WGS sequence"/>
</dbReference>
<dbReference type="InterPro" id="IPR021730">
    <property type="entry name" value="YdbH"/>
</dbReference>
<dbReference type="NCBIfam" id="NF007971">
    <property type="entry name" value="PRK10695.1"/>
    <property type="match status" value="1"/>
</dbReference>
<comment type="caution">
    <text evidence="1">The sequence shown here is derived from an EMBL/GenBank/DDBJ whole genome shotgun (WGS) entry which is preliminary data.</text>
</comment>
<gene>
    <name evidence="1" type="ORF">ED28_01415</name>
</gene>
<reference evidence="1 2" key="1">
    <citation type="submission" date="2014-04" db="EMBL/GenBank/DDBJ databases">
        <title>Draft genome sequence of Pantoea beijingensis strain LMG 27579, an emerging pathogen to Pleurotus eryngii with potential industrial application.</title>
        <authorList>
            <person name="Xu F."/>
            <person name="Liu Y."/>
            <person name="Wang S."/>
            <person name="Yin Y."/>
            <person name="Ma Y."/>
            <person name="Zhao S."/>
            <person name="Rong C."/>
        </authorList>
    </citation>
    <scope>NUCLEOTIDE SEQUENCE [LARGE SCALE GENOMIC DNA]</scope>
    <source>
        <strain evidence="1 2">LMG 27579</strain>
    </source>
</reference>
<accession>A0A443II19</accession>
<keyword evidence="2" id="KW-1185">Reference proteome</keyword>
<evidence type="ECO:0000313" key="2">
    <source>
        <dbReference type="Proteomes" id="UP000288794"/>
    </source>
</evidence>
<dbReference type="AlphaFoldDB" id="A0A443II19"/>
<evidence type="ECO:0000313" key="1">
    <source>
        <dbReference type="EMBL" id="RWR03673.1"/>
    </source>
</evidence>
<protein>
    <submittedName>
        <fullName evidence="1">Uncharacterized protein</fullName>
    </submittedName>
</protein>
<dbReference type="EMBL" id="JMEE01000001">
    <property type="protein sequence ID" value="RWR03673.1"/>
    <property type="molecule type" value="Genomic_DNA"/>
</dbReference>
<proteinExistence type="predicted"/>
<organism evidence="1 2">
    <name type="scientific">[Pantoea] beijingensis</name>
    <dbReference type="NCBI Taxonomy" id="1324864"/>
    <lineage>
        <taxon>Bacteria</taxon>
        <taxon>Pseudomonadati</taxon>
        <taxon>Pseudomonadota</taxon>
        <taxon>Gammaproteobacteria</taxon>
        <taxon>Enterobacterales</taxon>
        <taxon>Erwiniaceae</taxon>
        <taxon>Erwinia</taxon>
    </lineage>
</organism>
<sequence length="872" mass="97249">MTRGFKVFCTATLALALLILGLLLSVSQWLPRLAGIWLPQDTRIILDGNPRWRNGGIWLPGIRYAVGDCEIAAVQAATLTRHAGRWQAVAEKVALNSHCLGNLPASNTPTTPRSVAEWQALLPGADITIRQFVISPYETYAGELQLALDAQHQKLRYSGENLELELNLTGQQLAIQRLKFNYPALKAPVMLSGKIRLPAYPEGMPQVGALQGNVILDTFPQPLTLAMNWRQKQGQFTVYQQDDKQPLLIFPWRVSGETIAIQQGQWRWPYAIQPLSGGVNLTLSQWRQGLQAMEIRARLNMVTQGRGGKGNIVLSLGPGRLDPNNSQLPFQLTGESKLANLQFYTSMPGMLAGSVLNPYVTLQPGALLRMRGRLLSTLEVDEARWPLAGVKVSSSGIDGRLQAILNAHDPQMGRFDLHLDGRASDFWPDKGRWVWRYWGKGEMAPLAAKWDVGGTGSWQDTMIELNTLSTGFDRLSYGMVDVKSPRLTLNAPVRWERSAETPSFNGELQLAARETRFSSGGYLPPSTLNMVVKGRDPSDFIYNGALEAGAIGPVRVNGRWDGDRLRGQAWWPQQSLTVFQPLLSPDSKMKIQSGTLNAQVAFSAASEQGFEAGGHWVVKDGSVWMPDNEINGIDFSLPFRLKTHQWYFGTRGPVSLRIHEIKNQFAMRNFTADLQGWYPWNDKQPLDLMNVNVDILGGQLSMAQLGLPQRAAALLRLHNISLSELITALKPKQIAMSGRINGELPLWLNHPQWLIKDGWIANSGNLTLRLDDDMANTISNDNIAAGLAIDWLRYMEISRSWATLNLDNLGNVIMKAEVDGSSRFHGQTQRVTLNYSHHENLFQLWRSLRFGDNLQSWVEQNATLPSQKENNP</sequence>
<dbReference type="Pfam" id="PF11739">
    <property type="entry name" value="YdbH-like"/>
    <property type="match status" value="1"/>
</dbReference>
<dbReference type="RefSeq" id="WP_128174548.1">
    <property type="nucleotide sequence ID" value="NZ_CP071409.1"/>
</dbReference>